<comment type="caution">
    <text evidence="9">The sequence shown here is derived from an EMBL/GenBank/DDBJ whole genome shotgun (WGS) entry which is preliminary data.</text>
</comment>
<evidence type="ECO:0000313" key="10">
    <source>
        <dbReference type="Proteomes" id="UP000623681"/>
    </source>
</evidence>
<comment type="similarity">
    <text evidence="1 6">Belongs to the phosphopentomutase family.</text>
</comment>
<feature type="binding site" evidence="6">
    <location>
        <position position="11"/>
    </location>
    <ligand>
        <name>Mn(2+)</name>
        <dbReference type="ChEBI" id="CHEBI:29035"/>
        <label>1</label>
    </ligand>
</feature>
<comment type="catalytic activity">
    <reaction evidence="6">
        <text>alpha-D-ribose 1-phosphate = D-ribose 5-phosphate</text>
        <dbReference type="Rhea" id="RHEA:18793"/>
        <dbReference type="ChEBI" id="CHEBI:57720"/>
        <dbReference type="ChEBI" id="CHEBI:78346"/>
        <dbReference type="EC" id="5.4.2.7"/>
    </reaction>
</comment>
<reference evidence="9" key="1">
    <citation type="submission" date="2021-01" db="EMBL/GenBank/DDBJ databases">
        <title>Genome public.</title>
        <authorList>
            <person name="Liu C."/>
            <person name="Sun Q."/>
        </authorList>
    </citation>
    <scope>NUCLEOTIDE SEQUENCE</scope>
    <source>
        <strain evidence="9">YIM B02565</strain>
    </source>
</reference>
<dbReference type="CDD" id="cd16009">
    <property type="entry name" value="PPM"/>
    <property type="match status" value="1"/>
</dbReference>
<organism evidence="9 10">
    <name type="scientific">Clostridium paridis</name>
    <dbReference type="NCBI Taxonomy" id="2803863"/>
    <lineage>
        <taxon>Bacteria</taxon>
        <taxon>Bacillati</taxon>
        <taxon>Bacillota</taxon>
        <taxon>Clostridia</taxon>
        <taxon>Eubacteriales</taxon>
        <taxon>Clostridiaceae</taxon>
        <taxon>Clostridium</taxon>
    </lineage>
</organism>
<dbReference type="AlphaFoldDB" id="A0A937FCJ3"/>
<dbReference type="RefSeq" id="WP_202766034.1">
    <property type="nucleotide sequence ID" value="NZ_JAESWA010000012.1"/>
</dbReference>
<comment type="subcellular location">
    <subcellularLocation>
        <location evidence="6">Cytoplasm</location>
    </subcellularLocation>
</comment>
<dbReference type="InterPro" id="IPR010045">
    <property type="entry name" value="DeoB"/>
</dbReference>
<feature type="binding site" evidence="6">
    <location>
        <position position="288"/>
    </location>
    <ligand>
        <name>Mn(2+)</name>
        <dbReference type="ChEBI" id="CHEBI:29035"/>
        <label>2</label>
    </ligand>
</feature>
<dbReference type="Proteomes" id="UP000623681">
    <property type="component" value="Unassembled WGS sequence"/>
</dbReference>
<dbReference type="GO" id="GO:0008973">
    <property type="term" value="F:phosphopentomutase activity"/>
    <property type="evidence" value="ECO:0007669"/>
    <property type="project" value="UniProtKB-UniRule"/>
</dbReference>
<dbReference type="PIRSF" id="PIRSF001491">
    <property type="entry name" value="Ppentomutase"/>
    <property type="match status" value="1"/>
</dbReference>
<keyword evidence="10" id="KW-1185">Reference proteome</keyword>
<dbReference type="Gene3D" id="3.30.70.1250">
    <property type="entry name" value="Phosphopentomutase"/>
    <property type="match status" value="1"/>
</dbReference>
<feature type="binding site" evidence="6">
    <location>
        <position position="324"/>
    </location>
    <ligand>
        <name>Mn(2+)</name>
        <dbReference type="ChEBI" id="CHEBI:29035"/>
        <label>1</label>
    </ligand>
</feature>
<evidence type="ECO:0000259" key="8">
    <source>
        <dbReference type="Pfam" id="PF01676"/>
    </source>
</evidence>
<gene>
    <name evidence="6" type="primary">deoB</name>
    <name evidence="9" type="ORF">JK634_02430</name>
</gene>
<evidence type="ECO:0000256" key="5">
    <source>
        <dbReference type="ARBA" id="ARBA00023235"/>
    </source>
</evidence>
<dbReference type="NCBIfam" id="NF003766">
    <property type="entry name" value="PRK05362.1"/>
    <property type="match status" value="1"/>
</dbReference>
<keyword evidence="4 6" id="KW-0464">Manganese</keyword>
<dbReference type="SUPFAM" id="SSF53649">
    <property type="entry name" value="Alkaline phosphatase-like"/>
    <property type="match status" value="1"/>
</dbReference>
<evidence type="ECO:0000256" key="3">
    <source>
        <dbReference type="ARBA" id="ARBA00022723"/>
    </source>
</evidence>
<dbReference type="GO" id="GO:0005829">
    <property type="term" value="C:cytosol"/>
    <property type="evidence" value="ECO:0007669"/>
    <property type="project" value="TreeGrafter"/>
</dbReference>
<dbReference type="GO" id="GO:0009117">
    <property type="term" value="P:nucleotide metabolic process"/>
    <property type="evidence" value="ECO:0007669"/>
    <property type="project" value="UniProtKB-UniRule"/>
</dbReference>
<feature type="domain" description="Metalloenzyme" evidence="8">
    <location>
        <begin position="3"/>
        <end position="377"/>
    </location>
</feature>
<dbReference type="InterPro" id="IPR006124">
    <property type="entry name" value="Metalloenzyme"/>
</dbReference>
<dbReference type="GO" id="GO:0030145">
    <property type="term" value="F:manganese ion binding"/>
    <property type="evidence" value="ECO:0007669"/>
    <property type="project" value="UniProtKB-UniRule"/>
</dbReference>
<evidence type="ECO:0000313" key="9">
    <source>
        <dbReference type="EMBL" id="MBL4930649.1"/>
    </source>
</evidence>
<dbReference type="InterPro" id="IPR017850">
    <property type="entry name" value="Alkaline_phosphatase_core_sf"/>
</dbReference>
<feature type="binding site" evidence="6">
    <location>
        <position position="336"/>
    </location>
    <ligand>
        <name>Mn(2+)</name>
        <dbReference type="ChEBI" id="CHEBI:29035"/>
        <label>2</label>
    </ligand>
</feature>
<dbReference type="SUPFAM" id="SSF143856">
    <property type="entry name" value="DeoB insert domain-like"/>
    <property type="match status" value="1"/>
</dbReference>
<dbReference type="EC" id="5.4.2.7" evidence="6 7"/>
<keyword evidence="3 6" id="KW-0479">Metal-binding</keyword>
<keyword evidence="5 6" id="KW-0413">Isomerase</keyword>
<keyword evidence="2 6" id="KW-0963">Cytoplasm</keyword>
<dbReference type="FunFam" id="3.30.70.1250:FF:000001">
    <property type="entry name" value="Phosphopentomutase"/>
    <property type="match status" value="1"/>
</dbReference>
<evidence type="ECO:0000256" key="2">
    <source>
        <dbReference type="ARBA" id="ARBA00022490"/>
    </source>
</evidence>
<dbReference type="NCBIfam" id="TIGR01696">
    <property type="entry name" value="deoB"/>
    <property type="match status" value="1"/>
</dbReference>
<dbReference type="GO" id="GO:0006018">
    <property type="term" value="P:2-deoxyribose 1-phosphate catabolic process"/>
    <property type="evidence" value="ECO:0007669"/>
    <property type="project" value="UniProtKB-UniRule"/>
</dbReference>
<evidence type="ECO:0000256" key="6">
    <source>
        <dbReference type="HAMAP-Rule" id="MF_00740"/>
    </source>
</evidence>
<sequence>MIKRVIWIVLDSVGMGALPDADKYGDVGSNTIGNVAKYNGGLKLPNMESLGLGLIDGMENINKAQNPIGCYGKLHEASNGKDTVTGHWEMVGVKTEVAFPTYPNGFPKDLIEEFEEKTGRKVIGNKVASGTEILDELGEEQLKTGALIVYTSADSVFQIAAHEELIPLDDLYKYCEIAREMLHGNRKVARVIARPYIGEPGNFSRTPNRKDYALVPPHETTLDILKSAGIPVMAVGKIEDIFSGKGITHAIHTKDNMDGVDKTLDYMNESTSGLIFTNLVDFDSKWGHRNNAKAYGEGLEAFDQRLKEIIGNMKEDDVLFITADHGCDPTFPGTDHTREYVPFLAYGKSLKEGYNLGIKMGFYSMGQTICEIFNTEKIQNGESFLKEILK</sequence>
<dbReference type="InterPro" id="IPR024052">
    <property type="entry name" value="Phosphopentomutase_DeoB_cap_sf"/>
</dbReference>
<comment type="cofactor">
    <cofactor evidence="6">
        <name>Mn(2+)</name>
        <dbReference type="ChEBI" id="CHEBI:29035"/>
    </cofactor>
    <text evidence="6">Binds 2 manganese ions.</text>
</comment>
<protein>
    <recommendedName>
        <fullName evidence="6 7">Phosphopentomutase</fullName>
        <ecNumber evidence="6 7">5.4.2.7</ecNumber>
    </recommendedName>
    <alternativeName>
        <fullName evidence="6">Phosphodeoxyribomutase</fullName>
    </alternativeName>
</protein>
<feature type="binding site" evidence="6">
    <location>
        <position position="283"/>
    </location>
    <ligand>
        <name>Mn(2+)</name>
        <dbReference type="ChEBI" id="CHEBI:29035"/>
        <label>2</label>
    </ligand>
</feature>
<name>A0A937FCJ3_9CLOT</name>
<comment type="function">
    <text evidence="6">Isomerase that catalyzes the conversion of deoxy-ribose 1-phosphate (dRib-1-P) and ribose 1-phosphate (Rib-1-P) to deoxy-ribose 5-phosphate (dRib-5-P) and ribose 5-phosphate (Rib-5-P), respectively.</text>
</comment>
<dbReference type="HAMAP" id="MF_00740">
    <property type="entry name" value="Phosphopentomut"/>
    <property type="match status" value="1"/>
</dbReference>
<evidence type="ECO:0000256" key="4">
    <source>
        <dbReference type="ARBA" id="ARBA00023211"/>
    </source>
</evidence>
<dbReference type="GO" id="GO:0000287">
    <property type="term" value="F:magnesium ion binding"/>
    <property type="evidence" value="ECO:0007669"/>
    <property type="project" value="UniProtKB-UniRule"/>
</dbReference>
<accession>A0A937FCJ3</accession>
<dbReference type="PANTHER" id="PTHR21110">
    <property type="entry name" value="PHOSPHOPENTOMUTASE"/>
    <property type="match status" value="1"/>
</dbReference>
<comment type="pathway">
    <text evidence="6">Carbohydrate degradation; 2-deoxy-D-ribose 1-phosphate degradation; D-glyceraldehyde 3-phosphate and acetaldehyde from 2-deoxy-alpha-D-ribose 1-phosphate: step 1/2.</text>
</comment>
<dbReference type="GO" id="GO:0043094">
    <property type="term" value="P:metabolic compound salvage"/>
    <property type="evidence" value="ECO:0007669"/>
    <property type="project" value="UniProtKB-UniRule"/>
</dbReference>
<dbReference type="Gene3D" id="3.40.720.10">
    <property type="entry name" value="Alkaline Phosphatase, subunit A"/>
    <property type="match status" value="1"/>
</dbReference>
<comment type="catalytic activity">
    <reaction evidence="6">
        <text>2-deoxy-alpha-D-ribose 1-phosphate = 2-deoxy-D-ribose 5-phosphate</text>
        <dbReference type="Rhea" id="RHEA:27658"/>
        <dbReference type="ChEBI" id="CHEBI:57259"/>
        <dbReference type="ChEBI" id="CHEBI:62877"/>
        <dbReference type="EC" id="5.4.2.7"/>
    </reaction>
</comment>
<feature type="binding site" evidence="6">
    <location>
        <position position="325"/>
    </location>
    <ligand>
        <name>Mn(2+)</name>
        <dbReference type="ChEBI" id="CHEBI:29035"/>
        <label>1</label>
    </ligand>
</feature>
<proteinExistence type="inferred from homology"/>
<dbReference type="Pfam" id="PF01676">
    <property type="entry name" value="Metalloenzyme"/>
    <property type="match status" value="1"/>
</dbReference>
<evidence type="ECO:0000256" key="1">
    <source>
        <dbReference type="ARBA" id="ARBA00010373"/>
    </source>
</evidence>
<evidence type="ECO:0000256" key="7">
    <source>
        <dbReference type="NCBIfam" id="TIGR01696"/>
    </source>
</evidence>
<dbReference type="PANTHER" id="PTHR21110:SF0">
    <property type="entry name" value="PHOSPHOPENTOMUTASE"/>
    <property type="match status" value="1"/>
</dbReference>
<dbReference type="EMBL" id="JAESWA010000012">
    <property type="protein sequence ID" value="MBL4930649.1"/>
    <property type="molecule type" value="Genomic_DNA"/>
</dbReference>